<dbReference type="Proteomes" id="UP000663856">
    <property type="component" value="Unassembled WGS sequence"/>
</dbReference>
<evidence type="ECO:0000256" key="1">
    <source>
        <dbReference type="SAM" id="MobiDB-lite"/>
    </source>
</evidence>
<dbReference type="EMBL" id="CAJNRF010005171">
    <property type="protein sequence ID" value="CAF2068108.1"/>
    <property type="molecule type" value="Genomic_DNA"/>
</dbReference>
<proteinExistence type="predicted"/>
<gene>
    <name evidence="2" type="ORF">WKI299_LOCUS13632</name>
</gene>
<comment type="caution">
    <text evidence="2">The sequence shown here is derived from an EMBL/GenBank/DDBJ whole genome shotgun (WGS) entry which is preliminary data.</text>
</comment>
<feature type="region of interest" description="Disordered" evidence="1">
    <location>
        <begin position="119"/>
        <end position="138"/>
    </location>
</feature>
<feature type="compositionally biased region" description="Basic and acidic residues" evidence="1">
    <location>
        <begin position="44"/>
        <end position="57"/>
    </location>
</feature>
<name>A0A816R207_9BILA</name>
<organism evidence="2 3">
    <name type="scientific">Rotaria magnacalcarata</name>
    <dbReference type="NCBI Taxonomy" id="392030"/>
    <lineage>
        <taxon>Eukaryota</taxon>
        <taxon>Metazoa</taxon>
        <taxon>Spiralia</taxon>
        <taxon>Gnathifera</taxon>
        <taxon>Rotifera</taxon>
        <taxon>Eurotatoria</taxon>
        <taxon>Bdelloidea</taxon>
        <taxon>Philodinida</taxon>
        <taxon>Philodinidae</taxon>
        <taxon>Rotaria</taxon>
    </lineage>
</organism>
<feature type="region of interest" description="Disordered" evidence="1">
    <location>
        <begin position="1"/>
        <end position="112"/>
    </location>
</feature>
<protein>
    <submittedName>
        <fullName evidence="2">Uncharacterized protein</fullName>
    </submittedName>
</protein>
<sequence>MRSLSKIETRVMAACHQPRRNTSWSSTASQDDRREDIGASLDPDFSRGRTEEKRTELFSKPNVKMQHPWDVATKPKKKGGPVIMDITSTTTIPSATDEAQLPHHKKHGPVDARSIALPISTLSKAGETKGLTKRPSPS</sequence>
<dbReference type="AlphaFoldDB" id="A0A816R207"/>
<reference evidence="2" key="1">
    <citation type="submission" date="2021-02" db="EMBL/GenBank/DDBJ databases">
        <authorList>
            <person name="Nowell W R."/>
        </authorList>
    </citation>
    <scope>NUCLEOTIDE SEQUENCE</scope>
</reference>
<accession>A0A816R207</accession>
<feature type="compositionally biased region" description="Polar residues" evidence="1">
    <location>
        <begin position="20"/>
        <end position="29"/>
    </location>
</feature>
<evidence type="ECO:0000313" key="3">
    <source>
        <dbReference type="Proteomes" id="UP000663856"/>
    </source>
</evidence>
<evidence type="ECO:0000313" key="2">
    <source>
        <dbReference type="EMBL" id="CAF2068108.1"/>
    </source>
</evidence>